<proteinExistence type="inferred from homology"/>
<name>A0A183SRF5_SCHSO</name>
<keyword evidence="3" id="KW-0479">Metal-binding</keyword>
<dbReference type="EMBL" id="UYSU01033857">
    <property type="protein sequence ID" value="VDL93188.1"/>
    <property type="molecule type" value="Genomic_DNA"/>
</dbReference>
<evidence type="ECO:0000256" key="9">
    <source>
        <dbReference type="ARBA" id="ARBA00023242"/>
    </source>
</evidence>
<evidence type="ECO:0000256" key="4">
    <source>
        <dbReference type="ARBA" id="ARBA00022737"/>
    </source>
</evidence>
<dbReference type="SMART" id="SM00438">
    <property type="entry name" value="ZnF_NFX"/>
    <property type="match status" value="4"/>
</dbReference>
<reference evidence="11 12" key="2">
    <citation type="submission" date="2018-11" db="EMBL/GenBank/DDBJ databases">
        <authorList>
            <consortium name="Pathogen Informatics"/>
        </authorList>
    </citation>
    <scope>NUCLEOTIDE SEQUENCE [LARGE SCALE GENOMIC DNA]</scope>
    <source>
        <strain evidence="11 12">NST_G2</strain>
    </source>
</reference>
<dbReference type="WBParaSite" id="SSLN_0000701601-mRNA-1">
    <property type="protein sequence ID" value="SSLN_0000701601-mRNA-1"/>
    <property type="gene ID" value="SSLN_0000701601"/>
</dbReference>
<evidence type="ECO:0000313" key="13">
    <source>
        <dbReference type="WBParaSite" id="SSLN_0000701601-mRNA-1"/>
    </source>
</evidence>
<accession>A0A183SRF5</accession>
<evidence type="ECO:0000256" key="8">
    <source>
        <dbReference type="ARBA" id="ARBA00023163"/>
    </source>
</evidence>
<sequence>MVIHACMEICGRTLACGKHTCEDPCHCGPCGSCWRGVIYEEVRCYCGYTVLSPPQPCGTKPPECDQPCTREHPCGHPVRHTCHSGAECPPCTELVAKPCPGGHTFMYNVPCFQIVATCGYICDKPLPGCNHKCQRLCHAGDCLVPTSGGPRDAVDHCTQPCTRPRPECGHACAVPCHDSAPKCRVLIDLVCLCGRRQESQPCYQVRSCGSFLDTSPAPVDENRGSMLFGLRSPRKCRT</sequence>
<keyword evidence="6" id="KW-0862">Zinc</keyword>
<dbReference type="PANTHER" id="PTHR12360">
    <property type="entry name" value="NUCLEAR TRANSCRIPTION FACTOR, X-BOX BINDING 1 NFX1"/>
    <property type="match status" value="1"/>
</dbReference>
<comment type="similarity">
    <text evidence="2">Belongs to the NFX1 family.</text>
</comment>
<evidence type="ECO:0000256" key="5">
    <source>
        <dbReference type="ARBA" id="ARBA00022771"/>
    </source>
</evidence>
<reference evidence="13" key="1">
    <citation type="submission" date="2016-06" db="UniProtKB">
        <authorList>
            <consortium name="WormBaseParasite"/>
        </authorList>
    </citation>
    <scope>IDENTIFICATION</scope>
</reference>
<dbReference type="PANTHER" id="PTHR12360:SF12">
    <property type="entry name" value="TRANSCRIPTIONAL REPRESSOR NF-X1"/>
    <property type="match status" value="1"/>
</dbReference>
<keyword evidence="7" id="KW-0805">Transcription regulation</keyword>
<dbReference type="STRING" id="70667.A0A183SRF5"/>
<dbReference type="AlphaFoldDB" id="A0A183SRF5"/>
<dbReference type="InterPro" id="IPR034078">
    <property type="entry name" value="NFX1_fam"/>
</dbReference>
<dbReference type="OrthoDB" id="6512771at2759"/>
<evidence type="ECO:0000256" key="6">
    <source>
        <dbReference type="ARBA" id="ARBA00022833"/>
    </source>
</evidence>
<dbReference type="GO" id="GO:0008270">
    <property type="term" value="F:zinc ion binding"/>
    <property type="evidence" value="ECO:0007669"/>
    <property type="project" value="UniProtKB-KW"/>
</dbReference>
<dbReference type="Proteomes" id="UP000275846">
    <property type="component" value="Unassembled WGS sequence"/>
</dbReference>
<dbReference type="InterPro" id="IPR000967">
    <property type="entry name" value="Znf_NFX1"/>
</dbReference>
<keyword evidence="12" id="KW-1185">Reference proteome</keyword>
<feature type="domain" description="NF-X1-type" evidence="10">
    <location>
        <begin position="16"/>
        <end position="35"/>
    </location>
</feature>
<dbReference type="GO" id="GO:0000122">
    <property type="term" value="P:negative regulation of transcription by RNA polymerase II"/>
    <property type="evidence" value="ECO:0007669"/>
    <property type="project" value="TreeGrafter"/>
</dbReference>
<feature type="domain" description="NF-X1-type" evidence="10">
    <location>
        <begin position="168"/>
        <end position="193"/>
    </location>
</feature>
<keyword evidence="5" id="KW-0863">Zinc-finger</keyword>
<gene>
    <name evidence="11" type="ORF">SSLN_LOCUS6803</name>
</gene>
<keyword evidence="9" id="KW-0539">Nucleus</keyword>
<keyword evidence="8" id="KW-0804">Transcription</keyword>
<keyword evidence="4" id="KW-0677">Repeat</keyword>
<protein>
    <submittedName>
        <fullName evidence="13">VWFC domain-containing protein</fullName>
    </submittedName>
</protein>
<dbReference type="CDD" id="cd06008">
    <property type="entry name" value="NF-X1-zinc-finger"/>
    <property type="match status" value="1"/>
</dbReference>
<comment type="subcellular location">
    <subcellularLocation>
        <location evidence="1">Nucleus</location>
    </subcellularLocation>
</comment>
<feature type="domain" description="NF-X1-type" evidence="10">
    <location>
        <begin position="129"/>
        <end position="159"/>
    </location>
</feature>
<evidence type="ECO:0000259" key="10">
    <source>
        <dbReference type="SMART" id="SM00438"/>
    </source>
</evidence>
<evidence type="ECO:0000313" key="12">
    <source>
        <dbReference type="Proteomes" id="UP000275846"/>
    </source>
</evidence>
<dbReference type="Pfam" id="PF01422">
    <property type="entry name" value="zf-NF-X1"/>
    <property type="match status" value="4"/>
</dbReference>
<evidence type="ECO:0000256" key="3">
    <source>
        <dbReference type="ARBA" id="ARBA00022723"/>
    </source>
</evidence>
<organism evidence="13">
    <name type="scientific">Schistocephalus solidus</name>
    <name type="common">Tapeworm</name>
    <dbReference type="NCBI Taxonomy" id="70667"/>
    <lineage>
        <taxon>Eukaryota</taxon>
        <taxon>Metazoa</taxon>
        <taxon>Spiralia</taxon>
        <taxon>Lophotrochozoa</taxon>
        <taxon>Platyhelminthes</taxon>
        <taxon>Cestoda</taxon>
        <taxon>Eucestoda</taxon>
        <taxon>Diphyllobothriidea</taxon>
        <taxon>Diphyllobothriidae</taxon>
        <taxon>Schistocephalus</taxon>
    </lineage>
</organism>
<feature type="domain" description="NF-X1-type" evidence="10">
    <location>
        <begin position="74"/>
        <end position="93"/>
    </location>
</feature>
<dbReference type="GO" id="GO:0000977">
    <property type="term" value="F:RNA polymerase II transcription regulatory region sequence-specific DNA binding"/>
    <property type="evidence" value="ECO:0007669"/>
    <property type="project" value="TreeGrafter"/>
</dbReference>
<evidence type="ECO:0000256" key="2">
    <source>
        <dbReference type="ARBA" id="ARBA00007269"/>
    </source>
</evidence>
<evidence type="ECO:0000256" key="1">
    <source>
        <dbReference type="ARBA" id="ARBA00004123"/>
    </source>
</evidence>
<dbReference type="GO" id="GO:0005634">
    <property type="term" value="C:nucleus"/>
    <property type="evidence" value="ECO:0007669"/>
    <property type="project" value="UniProtKB-SubCell"/>
</dbReference>
<evidence type="ECO:0000256" key="7">
    <source>
        <dbReference type="ARBA" id="ARBA00023015"/>
    </source>
</evidence>
<dbReference type="GO" id="GO:0000981">
    <property type="term" value="F:DNA-binding transcription factor activity, RNA polymerase II-specific"/>
    <property type="evidence" value="ECO:0007669"/>
    <property type="project" value="TreeGrafter"/>
</dbReference>
<evidence type="ECO:0000313" key="11">
    <source>
        <dbReference type="EMBL" id="VDL93188.1"/>
    </source>
</evidence>